<feature type="transmembrane region" description="Helical" evidence="2">
    <location>
        <begin position="48"/>
        <end position="66"/>
    </location>
</feature>
<feature type="transmembrane region" description="Helical" evidence="2">
    <location>
        <begin position="106"/>
        <end position="125"/>
    </location>
</feature>
<accession>A0ABV3P3A1</accession>
<keyword evidence="2" id="KW-1133">Transmembrane helix</keyword>
<dbReference type="RefSeq" id="WP_367636711.1">
    <property type="nucleotide sequence ID" value="NZ_JBFNQN010000003.1"/>
</dbReference>
<keyword evidence="2" id="KW-0472">Membrane</keyword>
<dbReference type="EMBL" id="JBFNQN010000003">
    <property type="protein sequence ID" value="MEW9264104.1"/>
    <property type="molecule type" value="Genomic_DNA"/>
</dbReference>
<comment type="caution">
    <text evidence="3">The sequence shown here is derived from an EMBL/GenBank/DDBJ whole genome shotgun (WGS) entry which is preliminary data.</text>
</comment>
<proteinExistence type="predicted"/>
<protein>
    <submittedName>
        <fullName evidence="3">Uncharacterized protein</fullName>
    </submittedName>
</protein>
<sequence length="268" mass="27485">MNQSPDVVDDRATGRPASRRARWSLPAAAAAVLVLAAVVAVAAGADSWLRVPLVALAVAATSWQAVRRGWRRPLVERVLTAVGAVLVVLVLTGIVLGFAGPGLRPVTWAVGLGLVALGVLAGSVLGHRPERSAAATEPTPAEQTGPGSLRGAVLRTTPWALAAVVVTVAAVVVAVRSVDVANVPPVQVSLASLDGARAVVAVSTDEEVGPLELRTDPGDGSAVTYPLFSVPRGQTVRTDVVVPLEGRVLITVSNPGQVQPLRTLVVNR</sequence>
<feature type="transmembrane region" description="Helical" evidence="2">
    <location>
        <begin position="21"/>
        <end position="42"/>
    </location>
</feature>
<evidence type="ECO:0000313" key="3">
    <source>
        <dbReference type="EMBL" id="MEW9264104.1"/>
    </source>
</evidence>
<evidence type="ECO:0000256" key="2">
    <source>
        <dbReference type="SAM" id="Phobius"/>
    </source>
</evidence>
<reference evidence="3 4" key="1">
    <citation type="submission" date="2024-07" db="EMBL/GenBank/DDBJ databases">
        <authorList>
            <person name="Thanompreechachai J."/>
            <person name="Duangmal K."/>
        </authorList>
    </citation>
    <scope>NUCLEOTIDE SEQUENCE [LARGE SCALE GENOMIC DNA]</scope>
    <source>
        <strain evidence="3 4">KCTC 19886</strain>
    </source>
</reference>
<evidence type="ECO:0000313" key="4">
    <source>
        <dbReference type="Proteomes" id="UP001555826"/>
    </source>
</evidence>
<feature type="region of interest" description="Disordered" evidence="1">
    <location>
        <begin position="130"/>
        <end position="149"/>
    </location>
</feature>
<evidence type="ECO:0000256" key="1">
    <source>
        <dbReference type="SAM" id="MobiDB-lite"/>
    </source>
</evidence>
<dbReference type="Proteomes" id="UP001555826">
    <property type="component" value="Unassembled WGS sequence"/>
</dbReference>
<keyword evidence="4" id="KW-1185">Reference proteome</keyword>
<name>A0ABV3P3A1_9ACTN</name>
<feature type="compositionally biased region" description="Low complexity" evidence="1">
    <location>
        <begin position="133"/>
        <end position="142"/>
    </location>
</feature>
<gene>
    <name evidence="3" type="ORF">AB1207_05050</name>
</gene>
<keyword evidence="2" id="KW-0812">Transmembrane</keyword>
<feature type="transmembrane region" description="Helical" evidence="2">
    <location>
        <begin position="78"/>
        <end position="100"/>
    </location>
</feature>
<organism evidence="3 4">
    <name type="scientific">Kineococcus endophyticus</name>
    <dbReference type="NCBI Taxonomy" id="1181883"/>
    <lineage>
        <taxon>Bacteria</taxon>
        <taxon>Bacillati</taxon>
        <taxon>Actinomycetota</taxon>
        <taxon>Actinomycetes</taxon>
        <taxon>Kineosporiales</taxon>
        <taxon>Kineosporiaceae</taxon>
        <taxon>Kineococcus</taxon>
    </lineage>
</organism>